<dbReference type="GeneID" id="27707374"/>
<dbReference type="InterPro" id="IPR013950">
    <property type="entry name" value="Mis14/Nsl1"/>
</dbReference>
<organism evidence="2 3">
    <name type="scientific">Fonsecaea multimorphosa CBS 102226</name>
    <dbReference type="NCBI Taxonomy" id="1442371"/>
    <lineage>
        <taxon>Eukaryota</taxon>
        <taxon>Fungi</taxon>
        <taxon>Dikarya</taxon>
        <taxon>Ascomycota</taxon>
        <taxon>Pezizomycotina</taxon>
        <taxon>Eurotiomycetes</taxon>
        <taxon>Chaetothyriomycetidae</taxon>
        <taxon>Chaetothyriales</taxon>
        <taxon>Herpotrichiellaceae</taxon>
        <taxon>Fonsecaea</taxon>
    </lineage>
</organism>
<dbReference type="AlphaFoldDB" id="A0A0D2HMR6"/>
<evidence type="ECO:0000256" key="1">
    <source>
        <dbReference type="SAM" id="MobiDB-lite"/>
    </source>
</evidence>
<evidence type="ECO:0008006" key="4">
    <source>
        <dbReference type="Google" id="ProtNLM"/>
    </source>
</evidence>
<evidence type="ECO:0000313" key="3">
    <source>
        <dbReference type="Proteomes" id="UP000053411"/>
    </source>
</evidence>
<feature type="region of interest" description="Disordered" evidence="1">
    <location>
        <begin position="71"/>
        <end position="103"/>
    </location>
</feature>
<dbReference type="STRING" id="1442371.A0A0D2HMR6"/>
<protein>
    <recommendedName>
        <fullName evidence="4">Kinetochore protein mis14</fullName>
    </recommendedName>
</protein>
<name>A0A0D2HMR6_9EURO</name>
<dbReference type="Proteomes" id="UP000053411">
    <property type="component" value="Unassembled WGS sequence"/>
</dbReference>
<dbReference type="GO" id="GO:0000444">
    <property type="term" value="C:MIS12/MIND type complex"/>
    <property type="evidence" value="ECO:0007669"/>
    <property type="project" value="TreeGrafter"/>
</dbReference>
<sequence length="307" mass="33756">MDTDTMAQPSVMTNLHHRKVELQSPNDLTYLQSNLVACARQKLDLHFPPSAAVQGKIPQAAMPATTIHLDGVQPTGAEQSRDDTQGRDGDRDEVKEEEEEDPLRARVRAVVDAFIARTWEGACKNITVNGLDATNLPAAATSAPGGQQQEEEQKEETEGVDFVYSAYDSRLQAQVASLYGELETLTTQVSKLRRTAPAQGAETLAKRLREEMEADDLEFEKRMAKLRGADAAANDDILKLKPLIREGWFDDVNAMYERGTNELAALAGIKGAQAQGEEADHQRVYGASLTETLGKIQRARTVAMEFE</sequence>
<dbReference type="PANTHER" id="PTHR31749:SF3">
    <property type="entry name" value="KINETOCHORE-ASSOCIATED PROTEIN NSL1 HOMOLOG"/>
    <property type="match status" value="1"/>
</dbReference>
<dbReference type="RefSeq" id="XP_016637283.1">
    <property type="nucleotide sequence ID" value="XM_016772144.1"/>
</dbReference>
<dbReference type="OrthoDB" id="2135762at2759"/>
<gene>
    <name evidence="2" type="ORF">Z520_01628</name>
</gene>
<dbReference type="GO" id="GO:0000070">
    <property type="term" value="P:mitotic sister chromatid segregation"/>
    <property type="evidence" value="ECO:0007669"/>
    <property type="project" value="InterPro"/>
</dbReference>
<dbReference type="Pfam" id="PF08641">
    <property type="entry name" value="Mis14"/>
    <property type="match status" value="1"/>
</dbReference>
<dbReference type="EMBL" id="KN848063">
    <property type="protein sequence ID" value="KIY03161.1"/>
    <property type="molecule type" value="Genomic_DNA"/>
</dbReference>
<feature type="compositionally biased region" description="Basic and acidic residues" evidence="1">
    <location>
        <begin position="79"/>
        <end position="94"/>
    </location>
</feature>
<dbReference type="PANTHER" id="PTHR31749">
    <property type="entry name" value="KINETOCHORE-ASSOCIATED PROTEIN NSL1 HOMOLOG"/>
    <property type="match status" value="1"/>
</dbReference>
<reference evidence="2 3" key="1">
    <citation type="submission" date="2015-01" db="EMBL/GenBank/DDBJ databases">
        <title>The Genome Sequence of Fonsecaea multimorphosa CBS 102226.</title>
        <authorList>
            <consortium name="The Broad Institute Genomics Platform"/>
            <person name="Cuomo C."/>
            <person name="de Hoog S."/>
            <person name="Gorbushina A."/>
            <person name="Stielow B."/>
            <person name="Teixiera M."/>
            <person name="Abouelleil A."/>
            <person name="Chapman S.B."/>
            <person name="Priest M."/>
            <person name="Young S.K."/>
            <person name="Wortman J."/>
            <person name="Nusbaum C."/>
            <person name="Birren B."/>
        </authorList>
    </citation>
    <scope>NUCLEOTIDE SEQUENCE [LARGE SCALE GENOMIC DNA]</scope>
    <source>
        <strain evidence="2 3">CBS 102226</strain>
    </source>
</reference>
<evidence type="ECO:0000313" key="2">
    <source>
        <dbReference type="EMBL" id="KIY03161.1"/>
    </source>
</evidence>
<accession>A0A0D2HMR6</accession>
<dbReference type="VEuPathDB" id="FungiDB:Z520_01628"/>
<keyword evidence="3" id="KW-1185">Reference proteome</keyword>
<proteinExistence type="predicted"/>